<evidence type="ECO:0000313" key="15">
    <source>
        <dbReference type="Proteomes" id="UP000215902"/>
    </source>
</evidence>
<dbReference type="Pfam" id="PF00069">
    <property type="entry name" value="Pkinase"/>
    <property type="match status" value="1"/>
</dbReference>
<evidence type="ECO:0000256" key="11">
    <source>
        <dbReference type="SAM" id="MobiDB-lite"/>
    </source>
</evidence>
<dbReference type="GO" id="GO:0004674">
    <property type="term" value="F:protein serine/threonine kinase activity"/>
    <property type="evidence" value="ECO:0007669"/>
    <property type="project" value="UniProtKB-KW"/>
</dbReference>
<dbReference type="SUPFAM" id="SSF56112">
    <property type="entry name" value="Protein kinase-like (PK-like)"/>
    <property type="match status" value="1"/>
</dbReference>
<dbReference type="Gene3D" id="3.10.20.230">
    <property type="entry name" value="Doublecortin domain"/>
    <property type="match status" value="2"/>
</dbReference>
<keyword evidence="6" id="KW-0418">Kinase</keyword>
<keyword evidence="4" id="KW-0808">Transferase</keyword>
<dbReference type="EMBL" id="NIVC01001832">
    <property type="protein sequence ID" value="PAA63570.1"/>
    <property type="molecule type" value="Genomic_DNA"/>
</dbReference>
<feature type="domain" description="Doublecortin" evidence="13">
    <location>
        <begin position="237"/>
        <end position="323"/>
    </location>
</feature>
<evidence type="ECO:0000256" key="8">
    <source>
        <dbReference type="ARBA" id="ARBA00047899"/>
    </source>
</evidence>
<sequence length="923" mass="103290">PPRLLVAAAQAAPMSVAMSQQRRASRLFPPQPPDEAAVAARRLAREERRRQKRIIVFCNGDIFFKGKKVSITPHRYLSYNDLLQDLTARMPQHLHLPNGVRQLFSPTSGRRLADVADLKDGGVYVCAGNETFKPVTYGATEVTPWARGRRDSQASQKQQPWLQRPQPPPPPPQPQSLFAGYNAFPPSRYLKHQRGKQQQSAQQLQQQQQKQKPSLSLARRLQPQQQQQQQPVQRQPRLVTIVKEGPRPRQVVKMLLNRRGIQSFAQLLSDISDSFGGSRGRRERLKKIFTIAGREIRDVGDLFRDDDLFVGCVEDAIEIAQVEDLLEELYPGNPGVRDLLNDWERRLKRRQMRRQQMQQHRQQPRLHQQKQQQQQQKQPQQQQRLATDERDSGYDESDLQALASVREHQHQQPQQHRTAAAAKRHQPLPLLRNSADVEASEAAALAEALAEAERRARERQAAAEAAAEAASAKRELPRAHAVLPPIGASRASAEPAEEANAEKATDAEKPPPQEGEPPQLEPVVLPRVASAAQEDADDDASESGVPAVPLSPVHEEAAAEAAAEATVTAAAAAEPEASEPKESTAEAAAPTDRKRPLIRPISSTRYVFERYDLGRTLGDGNFAVVRACVKRDSGNEYAAKVIDKKKLRGKEHMVLNEVRIMRLCRHPNIVRLVDEYETKAEIYLIMELVKGGDLFDAISQVVKFNEIQASSMVADIAGALHYLHSRRIVHRDLKPENLLVYRSKDNKISLKLGDFGLAMEVEEAIFTVCGTPTYVAPEILSETGYGLEVDMWALGVIAYILLCGFPPFRSRDRRQSELFQMIKTGTFEYLSPYWDHVSAPAKDLINRLLVVDKAARLTAIDVLCHAWVLSRGGSQRQEQEQQTDSAALKDEQSRLRDQLVAEAAAAIEEFSKLKASSLYGGVT</sequence>
<dbReference type="PANTHER" id="PTHR24347">
    <property type="entry name" value="SERINE/THREONINE-PROTEIN KINASE"/>
    <property type="match status" value="1"/>
</dbReference>
<evidence type="ECO:0000256" key="1">
    <source>
        <dbReference type="ARBA" id="ARBA00005354"/>
    </source>
</evidence>
<feature type="region of interest" description="Disordered" evidence="11">
    <location>
        <begin position="485"/>
        <end position="520"/>
    </location>
</feature>
<feature type="domain" description="Protein kinase" evidence="12">
    <location>
        <begin position="611"/>
        <end position="868"/>
    </location>
</feature>
<organism evidence="14 15">
    <name type="scientific">Macrostomum lignano</name>
    <dbReference type="NCBI Taxonomy" id="282301"/>
    <lineage>
        <taxon>Eukaryota</taxon>
        <taxon>Metazoa</taxon>
        <taxon>Spiralia</taxon>
        <taxon>Lophotrochozoa</taxon>
        <taxon>Platyhelminthes</taxon>
        <taxon>Rhabditophora</taxon>
        <taxon>Macrostomorpha</taxon>
        <taxon>Macrostomida</taxon>
        <taxon>Macrostomidae</taxon>
        <taxon>Macrostomum</taxon>
    </lineage>
</organism>
<dbReference type="STRING" id="282301.A0A267EPV0"/>
<dbReference type="PROSITE" id="PS50011">
    <property type="entry name" value="PROTEIN_KINASE_DOM"/>
    <property type="match status" value="1"/>
</dbReference>
<dbReference type="EC" id="2.7.11.1" evidence="2"/>
<gene>
    <name evidence="14" type="ORF">BOX15_Mlig022282g1</name>
</gene>
<dbReference type="InterPro" id="IPR017441">
    <property type="entry name" value="Protein_kinase_ATP_BS"/>
</dbReference>
<feature type="compositionally biased region" description="Basic and acidic residues" evidence="11">
    <location>
        <begin position="500"/>
        <end position="511"/>
    </location>
</feature>
<feature type="compositionally biased region" description="Low complexity" evidence="11">
    <location>
        <begin position="559"/>
        <end position="575"/>
    </location>
</feature>
<evidence type="ECO:0000256" key="5">
    <source>
        <dbReference type="ARBA" id="ARBA00022741"/>
    </source>
</evidence>
<keyword evidence="7 10" id="KW-0067">ATP-binding</keyword>
<comment type="similarity">
    <text evidence="1">Belongs to the protein kinase superfamily. CAMK Ser/Thr protein kinase family. CaMK subfamily.</text>
</comment>
<dbReference type="AlphaFoldDB" id="A0A267EPV0"/>
<dbReference type="InterPro" id="IPR000719">
    <property type="entry name" value="Prot_kinase_dom"/>
</dbReference>
<feature type="compositionally biased region" description="Pro residues" evidence="11">
    <location>
        <begin position="165"/>
        <end position="174"/>
    </location>
</feature>
<feature type="domain" description="Doublecortin" evidence="13">
    <location>
        <begin position="52"/>
        <end position="138"/>
    </location>
</feature>
<feature type="compositionally biased region" description="Low complexity" evidence="11">
    <location>
        <begin position="196"/>
        <end position="239"/>
    </location>
</feature>
<feature type="region of interest" description="Disordered" evidence="11">
    <location>
        <begin position="460"/>
        <end position="479"/>
    </location>
</feature>
<dbReference type="InterPro" id="IPR003533">
    <property type="entry name" value="Doublecortin_dom"/>
</dbReference>
<dbReference type="GO" id="GO:0005524">
    <property type="term" value="F:ATP binding"/>
    <property type="evidence" value="ECO:0007669"/>
    <property type="project" value="UniProtKB-UniRule"/>
</dbReference>
<protein>
    <recommendedName>
        <fullName evidence="2">non-specific serine/threonine protein kinase</fullName>
        <ecNumber evidence="2">2.7.11.1</ecNumber>
    </recommendedName>
</protein>
<evidence type="ECO:0000256" key="4">
    <source>
        <dbReference type="ARBA" id="ARBA00022679"/>
    </source>
</evidence>
<dbReference type="SUPFAM" id="SSF89837">
    <property type="entry name" value="Doublecortin (DC)"/>
    <property type="match status" value="2"/>
</dbReference>
<dbReference type="CDD" id="cd14095">
    <property type="entry name" value="STKc_DCKL"/>
    <property type="match status" value="1"/>
</dbReference>
<feature type="region of interest" description="Disordered" evidence="11">
    <location>
        <begin position="529"/>
        <end position="548"/>
    </location>
</feature>
<dbReference type="PROSITE" id="PS00108">
    <property type="entry name" value="PROTEIN_KINASE_ST"/>
    <property type="match status" value="1"/>
</dbReference>
<evidence type="ECO:0000256" key="2">
    <source>
        <dbReference type="ARBA" id="ARBA00012513"/>
    </source>
</evidence>
<evidence type="ECO:0000256" key="7">
    <source>
        <dbReference type="ARBA" id="ARBA00022840"/>
    </source>
</evidence>
<feature type="binding site" evidence="10">
    <location>
        <position position="640"/>
    </location>
    <ligand>
        <name>ATP</name>
        <dbReference type="ChEBI" id="CHEBI:30616"/>
    </ligand>
</feature>
<reference evidence="14 15" key="1">
    <citation type="submission" date="2017-06" db="EMBL/GenBank/DDBJ databases">
        <title>A platform for efficient transgenesis in Macrostomum lignano, a flatworm model organism for stem cell research.</title>
        <authorList>
            <person name="Berezikov E."/>
        </authorList>
    </citation>
    <scope>NUCLEOTIDE SEQUENCE [LARGE SCALE GENOMIC DNA]</scope>
    <source>
        <strain evidence="14">DV1</strain>
        <tissue evidence="14">Whole organism</tissue>
    </source>
</reference>
<feature type="region of interest" description="Disordered" evidence="11">
    <location>
        <begin position="555"/>
        <end position="596"/>
    </location>
</feature>
<dbReference type="InterPro" id="IPR008271">
    <property type="entry name" value="Ser/Thr_kinase_AS"/>
</dbReference>
<dbReference type="OrthoDB" id="1738954at2759"/>
<comment type="caution">
    <text evidence="14">The sequence shown here is derived from an EMBL/GenBank/DDBJ whole genome shotgun (WGS) entry which is preliminary data.</text>
</comment>
<evidence type="ECO:0000256" key="10">
    <source>
        <dbReference type="PROSITE-ProRule" id="PRU10141"/>
    </source>
</evidence>
<comment type="catalytic activity">
    <reaction evidence="9">
        <text>L-seryl-[protein] + ATP = O-phospho-L-seryl-[protein] + ADP + H(+)</text>
        <dbReference type="Rhea" id="RHEA:17989"/>
        <dbReference type="Rhea" id="RHEA-COMP:9863"/>
        <dbReference type="Rhea" id="RHEA-COMP:11604"/>
        <dbReference type="ChEBI" id="CHEBI:15378"/>
        <dbReference type="ChEBI" id="CHEBI:29999"/>
        <dbReference type="ChEBI" id="CHEBI:30616"/>
        <dbReference type="ChEBI" id="CHEBI:83421"/>
        <dbReference type="ChEBI" id="CHEBI:456216"/>
        <dbReference type="EC" id="2.7.11.1"/>
    </reaction>
</comment>
<proteinExistence type="inferred from homology"/>
<dbReference type="Proteomes" id="UP000215902">
    <property type="component" value="Unassembled WGS sequence"/>
</dbReference>
<dbReference type="FunFam" id="1.10.510.10:FF:000066">
    <property type="entry name" value="Serine/threonine-protein kinase DCLK1 isoform 2"/>
    <property type="match status" value="1"/>
</dbReference>
<dbReference type="GO" id="GO:0035556">
    <property type="term" value="P:intracellular signal transduction"/>
    <property type="evidence" value="ECO:0007669"/>
    <property type="project" value="InterPro"/>
</dbReference>
<accession>A0A267EPV0</accession>
<evidence type="ECO:0000256" key="3">
    <source>
        <dbReference type="ARBA" id="ARBA00022527"/>
    </source>
</evidence>
<feature type="region of interest" description="Disordered" evidence="11">
    <location>
        <begin position="350"/>
        <end position="426"/>
    </location>
</feature>
<keyword evidence="15" id="KW-1185">Reference proteome</keyword>
<dbReference type="Gene3D" id="1.10.510.10">
    <property type="entry name" value="Transferase(Phosphotransferase) domain 1"/>
    <property type="match status" value="1"/>
</dbReference>
<feature type="non-terminal residue" evidence="14">
    <location>
        <position position="1"/>
    </location>
</feature>
<dbReference type="Gene3D" id="3.30.200.20">
    <property type="entry name" value="Phosphorylase Kinase, domain 1"/>
    <property type="match status" value="1"/>
</dbReference>
<keyword evidence="3" id="KW-0723">Serine/threonine-protein kinase</keyword>
<evidence type="ECO:0000256" key="6">
    <source>
        <dbReference type="ARBA" id="ARBA00022777"/>
    </source>
</evidence>
<comment type="catalytic activity">
    <reaction evidence="8">
        <text>L-threonyl-[protein] + ATP = O-phospho-L-threonyl-[protein] + ADP + H(+)</text>
        <dbReference type="Rhea" id="RHEA:46608"/>
        <dbReference type="Rhea" id="RHEA-COMP:11060"/>
        <dbReference type="Rhea" id="RHEA-COMP:11605"/>
        <dbReference type="ChEBI" id="CHEBI:15378"/>
        <dbReference type="ChEBI" id="CHEBI:30013"/>
        <dbReference type="ChEBI" id="CHEBI:30616"/>
        <dbReference type="ChEBI" id="CHEBI:61977"/>
        <dbReference type="ChEBI" id="CHEBI:456216"/>
        <dbReference type="EC" id="2.7.11.1"/>
    </reaction>
</comment>
<dbReference type="PROSITE" id="PS50309">
    <property type="entry name" value="DC"/>
    <property type="match status" value="2"/>
</dbReference>
<name>A0A267EPV0_9PLAT</name>
<keyword evidence="5 10" id="KW-0547">Nucleotide-binding</keyword>
<dbReference type="FunFam" id="3.30.200.20:FF:000003">
    <property type="entry name" value="Non-specific serine/threonine protein kinase"/>
    <property type="match status" value="1"/>
</dbReference>
<dbReference type="SMART" id="SM00220">
    <property type="entry name" value="S_TKc"/>
    <property type="match status" value="1"/>
</dbReference>
<dbReference type="InterPro" id="IPR036572">
    <property type="entry name" value="Doublecortin_dom_sf"/>
</dbReference>
<dbReference type="Pfam" id="PF03607">
    <property type="entry name" value="DCX"/>
    <property type="match status" value="1"/>
</dbReference>
<evidence type="ECO:0000259" key="13">
    <source>
        <dbReference type="PROSITE" id="PS50309"/>
    </source>
</evidence>
<evidence type="ECO:0000256" key="9">
    <source>
        <dbReference type="ARBA" id="ARBA00048679"/>
    </source>
</evidence>
<dbReference type="PROSITE" id="PS00107">
    <property type="entry name" value="PROTEIN_KINASE_ATP"/>
    <property type="match status" value="1"/>
</dbReference>
<dbReference type="InterPro" id="IPR011009">
    <property type="entry name" value="Kinase-like_dom_sf"/>
</dbReference>
<dbReference type="SMART" id="SM00537">
    <property type="entry name" value="DCX"/>
    <property type="match status" value="2"/>
</dbReference>
<feature type="region of interest" description="Disordered" evidence="11">
    <location>
        <begin position="143"/>
        <end position="239"/>
    </location>
</feature>
<evidence type="ECO:0000313" key="14">
    <source>
        <dbReference type="EMBL" id="PAA63570.1"/>
    </source>
</evidence>
<feature type="compositionally biased region" description="Low complexity" evidence="11">
    <location>
        <begin position="369"/>
        <end position="384"/>
    </location>
</feature>
<evidence type="ECO:0000259" key="12">
    <source>
        <dbReference type="PROSITE" id="PS50011"/>
    </source>
</evidence>